<organism evidence="3 4">
    <name type="scientific">Digitaria exilis</name>
    <dbReference type="NCBI Taxonomy" id="1010633"/>
    <lineage>
        <taxon>Eukaryota</taxon>
        <taxon>Viridiplantae</taxon>
        <taxon>Streptophyta</taxon>
        <taxon>Embryophyta</taxon>
        <taxon>Tracheophyta</taxon>
        <taxon>Spermatophyta</taxon>
        <taxon>Magnoliopsida</taxon>
        <taxon>Liliopsida</taxon>
        <taxon>Poales</taxon>
        <taxon>Poaceae</taxon>
        <taxon>PACMAD clade</taxon>
        <taxon>Panicoideae</taxon>
        <taxon>Panicodae</taxon>
        <taxon>Paniceae</taxon>
        <taxon>Anthephorinae</taxon>
        <taxon>Digitaria</taxon>
    </lineage>
</organism>
<accession>A0A835FQR7</accession>
<proteinExistence type="predicted"/>
<dbReference type="EMBL" id="JACEFO010000423">
    <property type="protein sequence ID" value="KAF8772276.1"/>
    <property type="molecule type" value="Genomic_DNA"/>
</dbReference>
<evidence type="ECO:0000259" key="2">
    <source>
        <dbReference type="Pfam" id="PF07762"/>
    </source>
</evidence>
<protein>
    <recommendedName>
        <fullName evidence="2">DUF1618 domain-containing protein</fullName>
    </recommendedName>
</protein>
<feature type="domain" description="DUF1618" evidence="2">
    <location>
        <begin position="241"/>
        <end position="377"/>
    </location>
</feature>
<comment type="caution">
    <text evidence="3">The sequence shown here is derived from an EMBL/GenBank/DDBJ whole genome shotgun (WGS) entry which is preliminary data.</text>
</comment>
<evidence type="ECO:0000313" key="3">
    <source>
        <dbReference type="EMBL" id="KAF8772276.1"/>
    </source>
</evidence>
<dbReference type="Pfam" id="PF07762">
    <property type="entry name" value="DUF1618"/>
    <property type="match status" value="1"/>
</dbReference>
<dbReference type="OrthoDB" id="628661at2759"/>
<keyword evidence="4" id="KW-1185">Reference proteome</keyword>
<sequence>MAPACVLLYRTVVFHDYPSQADPPVTAVGGGDDGGGAATASGVVGAASSEAEPPLSVLDAMEEAEAKYLLAMKSDLQVVDSPGVSRFTMVRPPSSDPTPEYGRLRPHCFVAAGDSNLIVLYAGSYTPSSSKGFYLLVDTASSSLSTIPGVREDPHSQHYRCAGYGTVIMARQDGAFVLAELLFAFNLRAKTARAMLCLWHSSSEQRTSEWVYKFGHLPAQVFYPWTLHTSFPVQSRNLFCWVDLLHGLLLLDLGRQHCESEVDSALDLPGMSFIPLPDGCHISERNRWALHPQDFRNMACVDGTIKFIAMDGFVLNGIPITLVTYTLHLDGPSPSWTKDTELRLEHLWADETFISIGVPRMKPVFPILSTQEHDVVYLAIPATHVDDVDGYKIRRVEYMLSVDMRNKRVISATQNNCPRIWTALRDLLVFHASQQGSKNHQTNPMFPSFMPPPPPSPRSRRAPPSLAHRPHVPASSTPDHRARPPLAPPLPLFRTSLLNMCVAAVATLFATPPPRSCLVHT</sequence>
<evidence type="ECO:0000256" key="1">
    <source>
        <dbReference type="SAM" id="MobiDB-lite"/>
    </source>
</evidence>
<dbReference type="AlphaFoldDB" id="A0A835FQR7"/>
<dbReference type="PANTHER" id="PTHR33086:SF93">
    <property type="entry name" value="DUF1618 DOMAIN-CONTAINING PROTEIN"/>
    <property type="match status" value="1"/>
</dbReference>
<name>A0A835FQR7_9POAL</name>
<feature type="region of interest" description="Disordered" evidence="1">
    <location>
        <begin position="436"/>
        <end position="487"/>
    </location>
</feature>
<reference evidence="3" key="1">
    <citation type="submission" date="2020-07" db="EMBL/GenBank/DDBJ databases">
        <title>Genome sequence and genetic diversity analysis of an under-domesticated orphan crop, white fonio (Digitaria exilis).</title>
        <authorList>
            <person name="Bennetzen J.L."/>
            <person name="Chen S."/>
            <person name="Ma X."/>
            <person name="Wang X."/>
            <person name="Yssel A.E.J."/>
            <person name="Chaluvadi S.R."/>
            <person name="Johnson M."/>
            <person name="Gangashetty P."/>
            <person name="Hamidou F."/>
            <person name="Sanogo M.D."/>
            <person name="Zwaenepoel A."/>
            <person name="Wallace J."/>
            <person name="Van De Peer Y."/>
            <person name="Van Deynze A."/>
        </authorList>
    </citation>
    <scope>NUCLEOTIDE SEQUENCE</scope>
    <source>
        <tissue evidence="3">Leaves</tissue>
    </source>
</reference>
<dbReference type="InterPro" id="IPR011676">
    <property type="entry name" value="DUF1618"/>
</dbReference>
<dbReference type="PANTHER" id="PTHR33086">
    <property type="entry name" value="OS05G0468200 PROTEIN-RELATED"/>
    <property type="match status" value="1"/>
</dbReference>
<dbReference type="Gramene" id="Dexi1B01G0000650.1">
    <property type="protein sequence ID" value="Dexi1B01G0000650.1:cds"/>
    <property type="gene ID" value="Dexi1B01G0000650"/>
</dbReference>
<gene>
    <name evidence="3" type="ORF">HU200_005992</name>
</gene>
<dbReference type="Proteomes" id="UP000636709">
    <property type="component" value="Unassembled WGS sequence"/>
</dbReference>
<evidence type="ECO:0000313" key="4">
    <source>
        <dbReference type="Proteomes" id="UP000636709"/>
    </source>
</evidence>